<dbReference type="STRING" id="71717.A0A4Y7SR60"/>
<dbReference type="AlphaFoldDB" id="A0A4Y7SR60"/>
<dbReference type="Gene3D" id="1.10.510.10">
    <property type="entry name" value="Transferase(Phosphotransferase) domain 1"/>
    <property type="match status" value="1"/>
</dbReference>
<evidence type="ECO:0000313" key="2">
    <source>
        <dbReference type="Proteomes" id="UP000298030"/>
    </source>
</evidence>
<protein>
    <recommendedName>
        <fullName evidence="3">Protein kinase domain-containing protein</fullName>
    </recommendedName>
</protein>
<organism evidence="1 2">
    <name type="scientific">Coprinellus micaceus</name>
    <name type="common">Glistening ink-cap mushroom</name>
    <name type="synonym">Coprinus micaceus</name>
    <dbReference type="NCBI Taxonomy" id="71717"/>
    <lineage>
        <taxon>Eukaryota</taxon>
        <taxon>Fungi</taxon>
        <taxon>Dikarya</taxon>
        <taxon>Basidiomycota</taxon>
        <taxon>Agaricomycotina</taxon>
        <taxon>Agaricomycetes</taxon>
        <taxon>Agaricomycetidae</taxon>
        <taxon>Agaricales</taxon>
        <taxon>Agaricineae</taxon>
        <taxon>Psathyrellaceae</taxon>
        <taxon>Coprinellus</taxon>
    </lineage>
</organism>
<evidence type="ECO:0000313" key="1">
    <source>
        <dbReference type="EMBL" id="TEB24335.1"/>
    </source>
</evidence>
<proteinExistence type="predicted"/>
<comment type="caution">
    <text evidence="1">The sequence shown here is derived from an EMBL/GenBank/DDBJ whole genome shotgun (WGS) entry which is preliminary data.</text>
</comment>
<dbReference type="EMBL" id="QPFP01000068">
    <property type="protein sequence ID" value="TEB24335.1"/>
    <property type="molecule type" value="Genomic_DNA"/>
</dbReference>
<gene>
    <name evidence="1" type="ORF">FA13DRAFT_1797368</name>
</gene>
<reference evidence="1 2" key="1">
    <citation type="journal article" date="2019" name="Nat. Ecol. Evol.">
        <title>Megaphylogeny resolves global patterns of mushroom evolution.</title>
        <authorList>
            <person name="Varga T."/>
            <person name="Krizsan K."/>
            <person name="Foldi C."/>
            <person name="Dima B."/>
            <person name="Sanchez-Garcia M."/>
            <person name="Sanchez-Ramirez S."/>
            <person name="Szollosi G.J."/>
            <person name="Szarkandi J.G."/>
            <person name="Papp V."/>
            <person name="Albert L."/>
            <person name="Andreopoulos W."/>
            <person name="Angelini C."/>
            <person name="Antonin V."/>
            <person name="Barry K.W."/>
            <person name="Bougher N.L."/>
            <person name="Buchanan P."/>
            <person name="Buyck B."/>
            <person name="Bense V."/>
            <person name="Catcheside P."/>
            <person name="Chovatia M."/>
            <person name="Cooper J."/>
            <person name="Damon W."/>
            <person name="Desjardin D."/>
            <person name="Finy P."/>
            <person name="Geml J."/>
            <person name="Haridas S."/>
            <person name="Hughes K."/>
            <person name="Justo A."/>
            <person name="Karasinski D."/>
            <person name="Kautmanova I."/>
            <person name="Kiss B."/>
            <person name="Kocsube S."/>
            <person name="Kotiranta H."/>
            <person name="LaButti K.M."/>
            <person name="Lechner B.E."/>
            <person name="Liimatainen K."/>
            <person name="Lipzen A."/>
            <person name="Lukacs Z."/>
            <person name="Mihaltcheva S."/>
            <person name="Morgado L.N."/>
            <person name="Niskanen T."/>
            <person name="Noordeloos M.E."/>
            <person name="Ohm R.A."/>
            <person name="Ortiz-Santana B."/>
            <person name="Ovrebo C."/>
            <person name="Racz N."/>
            <person name="Riley R."/>
            <person name="Savchenko A."/>
            <person name="Shiryaev A."/>
            <person name="Soop K."/>
            <person name="Spirin V."/>
            <person name="Szebenyi C."/>
            <person name="Tomsovsky M."/>
            <person name="Tulloss R.E."/>
            <person name="Uehling J."/>
            <person name="Grigoriev I.V."/>
            <person name="Vagvolgyi C."/>
            <person name="Papp T."/>
            <person name="Martin F.M."/>
            <person name="Miettinen O."/>
            <person name="Hibbett D.S."/>
            <person name="Nagy L.G."/>
        </authorList>
    </citation>
    <scope>NUCLEOTIDE SEQUENCE [LARGE SCALE GENOMIC DNA]</scope>
    <source>
        <strain evidence="1 2">FP101781</strain>
    </source>
</reference>
<accession>A0A4Y7SR60</accession>
<evidence type="ECO:0008006" key="3">
    <source>
        <dbReference type="Google" id="ProtNLM"/>
    </source>
</evidence>
<name>A0A4Y7SR60_COPMI</name>
<dbReference type="Proteomes" id="UP000298030">
    <property type="component" value="Unassembled WGS sequence"/>
</dbReference>
<dbReference type="InterPro" id="IPR011009">
    <property type="entry name" value="Kinase-like_dom_sf"/>
</dbReference>
<keyword evidence="2" id="KW-1185">Reference proteome</keyword>
<dbReference type="SUPFAM" id="SSF56112">
    <property type="entry name" value="Protein kinase-like (PK-like)"/>
    <property type="match status" value="1"/>
</dbReference>
<sequence length="535" mass="59949">MSSETRVPLDCGKIDGIHNITELYLAHPDYKFVMSSIPMPGTTAKVETLIFLLGAIGKGLLQGGDLGPSKPSITTLSETNPAYDVHVIRPTRERSPAFFLTNEMLDREVHITPRLYGWLCDFAEARLPPPIDENSVTRTILKPLFFLWLIIWTDACVLEDGRRDWDADSLGVDAAVKVAAIEAKTPRSCGHEHVVGFGKSGSPKDDALARQCIRHLMRCNKSMADNDAPWSRSLTLGALMVYPGHFFPVALQETTERFVVFPDAVGINEPWPGTREKLEHYMKATSVVAAWSFMLVVTADEKHKQRWSSVCQKQVEQAVHWTTTAGEQLAPPNRLITALTWCWAVASALVYQVAFSLLVALIPLERFEALLLPNGDELVIEFPSNSWRLPFNLALPLPDAFHRSRTAQTFVFSLPNIVVKVYDDVKPYAHERAFYEKWSSALGSAVPTVHAHGRRIDDSKPFLVFSNEGERITELTEEERAVVRRSVLDVIHEEGWHHHDLAARNVLRKPSGGLCLIDFGMASKCERQGCDGFWE</sequence>